<reference evidence="5 6" key="1">
    <citation type="submission" date="2022-12" db="EMBL/GenBank/DDBJ databases">
        <title>Draft genome sequence of Paenibacillus sp. dW9.</title>
        <authorList>
            <person name="Choi E.-W."/>
            <person name="Kim D.-U."/>
        </authorList>
    </citation>
    <scope>NUCLEOTIDE SEQUENCE [LARGE SCALE GENOMIC DNA]</scope>
    <source>
        <strain evidence="6">dW9</strain>
    </source>
</reference>
<dbReference type="RefSeq" id="WP_269883529.1">
    <property type="nucleotide sequence ID" value="NZ_JAQAGZ010000015.1"/>
</dbReference>
<dbReference type="InterPro" id="IPR041522">
    <property type="entry name" value="CdaR_GGDEF"/>
</dbReference>
<evidence type="ECO:0000259" key="4">
    <source>
        <dbReference type="PROSITE" id="PS01124"/>
    </source>
</evidence>
<dbReference type="InterPro" id="IPR018060">
    <property type="entry name" value="HTH_AraC"/>
</dbReference>
<dbReference type="InterPro" id="IPR009057">
    <property type="entry name" value="Homeodomain-like_sf"/>
</dbReference>
<dbReference type="PRINTS" id="PR00032">
    <property type="entry name" value="HTHARAC"/>
</dbReference>
<evidence type="ECO:0000313" key="6">
    <source>
        <dbReference type="Proteomes" id="UP001527882"/>
    </source>
</evidence>
<dbReference type="PANTHER" id="PTHR43280">
    <property type="entry name" value="ARAC-FAMILY TRANSCRIPTIONAL REGULATOR"/>
    <property type="match status" value="1"/>
</dbReference>
<evidence type="ECO:0000313" key="5">
    <source>
        <dbReference type="EMBL" id="MCZ8514999.1"/>
    </source>
</evidence>
<dbReference type="InterPro" id="IPR020449">
    <property type="entry name" value="Tscrpt_reg_AraC-type_HTH"/>
</dbReference>
<dbReference type="PROSITE" id="PS00041">
    <property type="entry name" value="HTH_ARAC_FAMILY_1"/>
    <property type="match status" value="1"/>
</dbReference>
<dbReference type="Proteomes" id="UP001527882">
    <property type="component" value="Unassembled WGS sequence"/>
</dbReference>
<gene>
    <name evidence="5" type="ORF">O9H85_21770</name>
</gene>
<protein>
    <submittedName>
        <fullName evidence="5">Helix-turn-helix domain-containing protein</fullName>
    </submittedName>
</protein>
<organism evidence="5 6">
    <name type="scientific">Paenibacillus gyeongsangnamensis</name>
    <dbReference type="NCBI Taxonomy" id="3388067"/>
    <lineage>
        <taxon>Bacteria</taxon>
        <taxon>Bacillati</taxon>
        <taxon>Bacillota</taxon>
        <taxon>Bacilli</taxon>
        <taxon>Bacillales</taxon>
        <taxon>Paenibacillaceae</taxon>
        <taxon>Paenibacillus</taxon>
    </lineage>
</organism>
<evidence type="ECO:0000256" key="1">
    <source>
        <dbReference type="ARBA" id="ARBA00023015"/>
    </source>
</evidence>
<keyword evidence="2" id="KW-0238">DNA-binding</keyword>
<dbReference type="Pfam" id="PF17853">
    <property type="entry name" value="GGDEF_2"/>
    <property type="match status" value="1"/>
</dbReference>
<dbReference type="InterPro" id="IPR018062">
    <property type="entry name" value="HTH_AraC-typ_CS"/>
</dbReference>
<keyword evidence="6" id="KW-1185">Reference proteome</keyword>
<evidence type="ECO:0000256" key="2">
    <source>
        <dbReference type="ARBA" id="ARBA00023125"/>
    </source>
</evidence>
<dbReference type="Gene3D" id="1.10.10.60">
    <property type="entry name" value="Homeodomain-like"/>
    <property type="match status" value="2"/>
</dbReference>
<evidence type="ECO:0000256" key="3">
    <source>
        <dbReference type="ARBA" id="ARBA00023163"/>
    </source>
</evidence>
<keyword evidence="3" id="KW-0804">Transcription</keyword>
<dbReference type="Pfam" id="PF12833">
    <property type="entry name" value="HTH_18"/>
    <property type="match status" value="1"/>
</dbReference>
<comment type="caution">
    <text evidence="5">The sequence shown here is derived from an EMBL/GenBank/DDBJ whole genome shotgun (WGS) entry which is preliminary data.</text>
</comment>
<accession>A0ABT4QDP9</accession>
<feature type="domain" description="HTH araC/xylS-type" evidence="4">
    <location>
        <begin position="323"/>
        <end position="422"/>
    </location>
</feature>
<proteinExistence type="predicted"/>
<dbReference type="EMBL" id="JAQAGZ010000015">
    <property type="protein sequence ID" value="MCZ8514999.1"/>
    <property type="molecule type" value="Genomic_DNA"/>
</dbReference>
<dbReference type="SMART" id="SM00342">
    <property type="entry name" value="HTH_ARAC"/>
    <property type="match status" value="1"/>
</dbReference>
<keyword evidence="1" id="KW-0805">Transcription regulation</keyword>
<dbReference type="PANTHER" id="PTHR43280:SF2">
    <property type="entry name" value="HTH-TYPE TRANSCRIPTIONAL REGULATOR EXSA"/>
    <property type="match status" value="1"/>
</dbReference>
<dbReference type="SUPFAM" id="SSF46689">
    <property type="entry name" value="Homeodomain-like"/>
    <property type="match status" value="1"/>
</dbReference>
<name>A0ABT4QDP9_9BACL</name>
<sequence>MDEFRIIAETLDHLQEQTSKFQKQHGQHLALQKQVFFQELLEGNRRFSESEWKEAALRFGIRSNPLAVIPVVLEIDRYSDFQRSFTQRDQQLYKFIIASVVKEMGENAALQVLSEWISNHRMGLLFMDIEISSFIVDEICRKSQQWRLDHLPFTVSFGLGPVADSADEISRSFSDAAEALRFKPGYGTNTIIYAENQQERRHFDVYPLLKTVRAFTQAYRLNESEWPHLLEKIFEEMKAGQFAREDIIHVLTFLVFQLHREMSELSAEVLQIWNRGAGQALQQAIDGLETIDSCYQSFLSELKKTSEDIVHSREQRPYVKVVTDIRTYIEENFADSNLSLDHISERFGLNPKTVSRVFKEEIGEKFVDFLIKLRMEHARCLIVQTELPIQDIAQQVGYSNAISFLRVFKKYTGVTPGIYRKGVEPEEAP</sequence>
<dbReference type="PROSITE" id="PS01124">
    <property type="entry name" value="HTH_ARAC_FAMILY_2"/>
    <property type="match status" value="1"/>
</dbReference>